<accession>A0A9N8KDC2</accession>
<evidence type="ECO:0000313" key="2">
    <source>
        <dbReference type="Proteomes" id="UP000745764"/>
    </source>
</evidence>
<dbReference type="Proteomes" id="UP000745764">
    <property type="component" value="Unassembled WGS sequence"/>
</dbReference>
<dbReference type="EMBL" id="CAINUL010000003">
    <property type="protein sequence ID" value="CAD0108815.1"/>
    <property type="molecule type" value="Genomic_DNA"/>
</dbReference>
<dbReference type="PANTHER" id="PTHR39599">
    <property type="entry name" value="GPI-ANCHORED PROTEIN (EUROFUNG)-RELATED-RELATED"/>
    <property type="match status" value="1"/>
</dbReference>
<keyword evidence="2" id="KW-1185">Reference proteome</keyword>
<sequence length="234" mass="22833">MSGSSQIIETHSTRIEIQLANSHAASLSSLDALRHSPALDIVGKRITLAPVLSVLDWSQQTSSNEQTSYDLVKRALDPTSCPTGYKNCANIGAPGLCCANSAICAPDQAGHVACCPSGAVCTGAISSIITAGVIASGGSVASTTAAASQPLTASASSSRTTATSGGGLIVASGLSTTGTSPATATGASGAATTGGGFIIVGTSTAATLGSSAGRTVHTPFIVQAIISLLGFLPL</sequence>
<comment type="caution">
    <text evidence="1">The sequence shown here is derived from an EMBL/GenBank/DDBJ whole genome shotgun (WGS) entry which is preliminary data.</text>
</comment>
<name>A0A9N8KDC2_9PEZI</name>
<dbReference type="OrthoDB" id="5410926at2759"/>
<evidence type="ECO:0000313" key="1">
    <source>
        <dbReference type="EMBL" id="CAD0108815.1"/>
    </source>
</evidence>
<reference evidence="1" key="1">
    <citation type="submission" date="2020-06" db="EMBL/GenBank/DDBJ databases">
        <authorList>
            <person name="Onetto C."/>
        </authorList>
    </citation>
    <scope>NUCLEOTIDE SEQUENCE</scope>
</reference>
<protein>
    <recommendedName>
        <fullName evidence="3">GPI anchored protein</fullName>
    </recommendedName>
</protein>
<dbReference type="PANTHER" id="PTHR39599:SF1">
    <property type="entry name" value="GPI-ANCHORED PROTEIN (EUROFUNG)"/>
    <property type="match status" value="1"/>
</dbReference>
<proteinExistence type="predicted"/>
<evidence type="ECO:0008006" key="3">
    <source>
        <dbReference type="Google" id="ProtNLM"/>
    </source>
</evidence>
<dbReference type="AlphaFoldDB" id="A0A9N8KDC2"/>
<gene>
    <name evidence="1" type="ORF">AWRI4620_LOCUS3070</name>
</gene>
<organism evidence="1 2">
    <name type="scientific">Aureobasidium uvarum</name>
    <dbReference type="NCBI Taxonomy" id="2773716"/>
    <lineage>
        <taxon>Eukaryota</taxon>
        <taxon>Fungi</taxon>
        <taxon>Dikarya</taxon>
        <taxon>Ascomycota</taxon>
        <taxon>Pezizomycotina</taxon>
        <taxon>Dothideomycetes</taxon>
        <taxon>Dothideomycetidae</taxon>
        <taxon>Dothideales</taxon>
        <taxon>Saccotheciaceae</taxon>
        <taxon>Aureobasidium</taxon>
    </lineage>
</organism>